<feature type="signal peptide" evidence="1">
    <location>
        <begin position="1"/>
        <end position="24"/>
    </location>
</feature>
<protein>
    <recommendedName>
        <fullName evidence="4">Lipoprotein</fullName>
    </recommendedName>
</protein>
<name>A0A6P1Y2F2_9SPIR</name>
<keyword evidence="1" id="KW-0732">Signal</keyword>
<evidence type="ECO:0008006" key="4">
    <source>
        <dbReference type="Google" id="ProtNLM"/>
    </source>
</evidence>
<dbReference type="AlphaFoldDB" id="A0A6P1Y2F2"/>
<evidence type="ECO:0000313" key="2">
    <source>
        <dbReference type="EMBL" id="QHX43987.1"/>
    </source>
</evidence>
<dbReference type="EMBL" id="CP048020">
    <property type="protein sequence ID" value="QHX43987.1"/>
    <property type="molecule type" value="Genomic_DNA"/>
</dbReference>
<feature type="chain" id="PRO_5026930004" description="Lipoprotein" evidence="1">
    <location>
        <begin position="25"/>
        <end position="304"/>
    </location>
</feature>
<gene>
    <name evidence="2" type="ORF">GWP43_11630</name>
</gene>
<dbReference type="KEGG" id="trz:GWP43_11630"/>
<evidence type="ECO:0000313" key="3">
    <source>
        <dbReference type="Proteomes" id="UP000464374"/>
    </source>
</evidence>
<dbReference type="Proteomes" id="UP000464374">
    <property type="component" value="Chromosome"/>
</dbReference>
<dbReference type="RefSeq" id="WP_162664288.1">
    <property type="nucleotide sequence ID" value="NZ_CP048020.1"/>
</dbReference>
<sequence length="304" mass="35297">MRKPKTIISIFCMFVFAVICGTHAVAQEYGSVDDRIMDFYKTKDYQKAPELLESFFNDHHPDREASWYYPTVFFFSKIFPTEQSFNQLMTIYGKSDSEERRFLILVVSLKDKQLLNKLYEKENDAYLKGFIKGIIDDKTKYDPLTADITNSTELDILWSIFFATGDSAPIRKIASVLAWKDIFKHKITTFTGTKEQKKELIKLLSDFNIKYNNEEPDAPMEDCDISVLDSYTEHLESFKKLIKTLNITGEELYRASIKNAAFWSLAANLNRHPLVRTECMKIADDKAAPERNLILFILVKSVMY</sequence>
<evidence type="ECO:0000256" key="1">
    <source>
        <dbReference type="SAM" id="SignalP"/>
    </source>
</evidence>
<proteinExistence type="predicted"/>
<accession>A0A6P1Y2F2</accession>
<organism evidence="2 3">
    <name type="scientific">Treponema vincentii</name>
    <dbReference type="NCBI Taxonomy" id="69710"/>
    <lineage>
        <taxon>Bacteria</taxon>
        <taxon>Pseudomonadati</taxon>
        <taxon>Spirochaetota</taxon>
        <taxon>Spirochaetia</taxon>
        <taxon>Spirochaetales</taxon>
        <taxon>Treponemataceae</taxon>
        <taxon>Treponema</taxon>
    </lineage>
</organism>
<reference evidence="2 3" key="1">
    <citation type="submission" date="2020-01" db="EMBL/GenBank/DDBJ databases">
        <title>Complete genome sequence of a human oral phylogroup 1 Treponema sp. strain ATCC 700766, originally isolated from periodontitis dental plaque.</title>
        <authorList>
            <person name="Chan Y."/>
            <person name="Huo Y.-B."/>
            <person name="Yu X.-L."/>
            <person name="Zeng H."/>
            <person name="Leung W.-K."/>
            <person name="Watt R.M."/>
        </authorList>
    </citation>
    <scope>NUCLEOTIDE SEQUENCE [LARGE SCALE GENOMIC DNA]</scope>
    <source>
        <strain evidence="2 3">OMZ 804</strain>
    </source>
</reference>